<evidence type="ECO:0000313" key="2">
    <source>
        <dbReference type="EMBL" id="CAI5758388.1"/>
    </source>
</evidence>
<organism evidence="2 3">
    <name type="scientific">Candida verbasci</name>
    <dbReference type="NCBI Taxonomy" id="1227364"/>
    <lineage>
        <taxon>Eukaryota</taxon>
        <taxon>Fungi</taxon>
        <taxon>Dikarya</taxon>
        <taxon>Ascomycota</taxon>
        <taxon>Saccharomycotina</taxon>
        <taxon>Pichiomycetes</taxon>
        <taxon>Debaryomycetaceae</taxon>
        <taxon>Candida/Lodderomyces clade</taxon>
        <taxon>Candida</taxon>
    </lineage>
</organism>
<dbReference type="OrthoDB" id="342131at2759"/>
<sequence length="1288" mass="150243">MTISFIPGEVNDNENTIIQANWKNHHLLIYGSGNNLIITGATLTTKNKKPTPHNVDRILQTIYLESDPISINYYKDGIILLCLKNKLILFNPINEYMKFPKWTFNKEFTFDSEILNFKLAIEESEIIVYFRHELRLYYLYDEYREYKLKQRWKFKVNDVDQLYINSNASMILTTTNPYDRLLKCWQRISSGDNTLFEVSYLKHDKGTYIKKFHYRKQQERVVKNNEIDSFANISKIRGYINNSNGVSDIIYTLTSNKFHVWASYEFSSHNHVCEWSNLELDEEPLTFLVIEQELIKDIFNLDSDYDLLFLFSRSGDYKIYAICNVLQYPPNNVKFIELGQFKLGDLEWPEKTFEAASESIPLNDLSRQSISISPISLLNNDERIKQLSISIHDRYKHNIRFEYIDPENIAKGFHLINRYQGHTKSIRKLIKSNSLFTNSNILLSISNFKENNYIWEPIDLQVGLSLTRKFKLITTSRCINSVILNDIEPIKDGKRRHLIVTYEENKSINVWDCNKEETAHLIINNKIDIDLTPRVFFMIEYPDNTQAKKSYCVIAIYETNIIHSWKLSLTYQDEIVKDIQFSEVKILPLPQDESIYQVSSIDVFISQSNRTLLATINSKGLLKSYKLKFGSIISWTLSHSMNTNISNCSKMNGSIIISKIAIVDESGYRLTIWDIKQKVLEYEETLPRQIKDLDWTFINPSKLKTTSNAILSIGFDRYVLLYTQLRYDYTNNVPTYANIKKIDISDFTSHEIGDSIWLDDGLIIGSGNQFFIDDKWIKLGTSNTTIDSTIRQLLTGYNSDSNVIDISNLVCILNGPLPVYHPQFLIQSLYMNQIEYCEEVLVNLFQHLRKDEFITWDLNMEDIKPKLTRRQSIIQVFTDFDSELANLLIDKLIKISLPLLTRHQQSTLISIILVIKDLKSHFKTLDLNGVRFMIGFKLFQLNKKQKYLNMRDINWALHSDNKDVLLNDIYVYYKFRLSWDVVKSTGLVYWIKLDKLIKLMEDVAKNEFSKARDPQGLISLLYLALKKKQILITLWRTSTSSEKTKMLKFLSNDFTQPRWKSAALKNAFVLLGKHRYLDAAYFFLLGDSPWDSCSTLATKCNDIPLAIAIAKIYPEDDSVLLQVIEKYIIPTAVNNGDKWITSWIFWQLNKKEISIQALIKSPNEIITEQFKDIILQGSIKSHSFLQDDPVLILLFNDLRTKKLNYLKGSLGISKLEEFQFIIKVCMIYTRMGCDYLSLLLIKNWNFISTSEKDVENGDIEFEKSVEVKSQPPVQEFEEPDMSAFEFGF</sequence>
<dbReference type="SUPFAM" id="SSF50978">
    <property type="entry name" value="WD40 repeat-like"/>
    <property type="match status" value="1"/>
</dbReference>
<protein>
    <recommendedName>
        <fullName evidence="1">RAVE complex protein Rav1 C-terminal domain-containing protein</fullName>
    </recommendedName>
</protein>
<dbReference type="PANTHER" id="PTHR13950">
    <property type="entry name" value="RABCONNECTIN-RELATED"/>
    <property type="match status" value="1"/>
</dbReference>
<dbReference type="GO" id="GO:0007035">
    <property type="term" value="P:vacuolar acidification"/>
    <property type="evidence" value="ECO:0007669"/>
    <property type="project" value="TreeGrafter"/>
</dbReference>
<dbReference type="PANTHER" id="PTHR13950:SF9">
    <property type="entry name" value="RABCONNECTIN-3A"/>
    <property type="match status" value="1"/>
</dbReference>
<evidence type="ECO:0000313" key="3">
    <source>
        <dbReference type="Proteomes" id="UP001152885"/>
    </source>
</evidence>
<dbReference type="InterPro" id="IPR036322">
    <property type="entry name" value="WD40_repeat_dom_sf"/>
</dbReference>
<reference evidence="2" key="1">
    <citation type="submission" date="2022-12" db="EMBL/GenBank/DDBJ databases">
        <authorList>
            <person name="Brejova B."/>
        </authorList>
    </citation>
    <scope>NUCLEOTIDE SEQUENCE</scope>
</reference>
<feature type="domain" description="RAVE complex protein Rav1 C-terminal" evidence="1">
    <location>
        <begin position="631"/>
        <end position="1239"/>
    </location>
</feature>
<dbReference type="InterPro" id="IPR052208">
    <property type="entry name" value="DmX-like/RAVE_component"/>
</dbReference>
<evidence type="ECO:0000259" key="1">
    <source>
        <dbReference type="Pfam" id="PF12234"/>
    </source>
</evidence>
<keyword evidence="3" id="KW-1185">Reference proteome</keyword>
<proteinExistence type="predicted"/>
<dbReference type="Proteomes" id="UP001152885">
    <property type="component" value="Unassembled WGS sequence"/>
</dbReference>
<name>A0A9W4TXK1_9ASCO</name>
<accession>A0A9W4TXK1</accession>
<dbReference type="EMBL" id="CANTUO010000003">
    <property type="protein sequence ID" value="CAI5758388.1"/>
    <property type="molecule type" value="Genomic_DNA"/>
</dbReference>
<dbReference type="Pfam" id="PF12234">
    <property type="entry name" value="Rav1p_C"/>
    <property type="match status" value="1"/>
</dbReference>
<gene>
    <name evidence="2" type="ORF">CANVERA_P2901</name>
</gene>
<dbReference type="GO" id="GO:0043291">
    <property type="term" value="C:RAVE complex"/>
    <property type="evidence" value="ECO:0007669"/>
    <property type="project" value="TreeGrafter"/>
</dbReference>
<dbReference type="InterPro" id="IPR022033">
    <property type="entry name" value="Rav1p_C"/>
</dbReference>
<comment type="caution">
    <text evidence="2">The sequence shown here is derived from an EMBL/GenBank/DDBJ whole genome shotgun (WGS) entry which is preliminary data.</text>
</comment>